<feature type="non-terminal residue" evidence="1">
    <location>
        <position position="135"/>
    </location>
</feature>
<keyword evidence="2" id="KW-1185">Reference proteome</keyword>
<organism evidence="1 2">
    <name type="scientific">Reticulomyxa filosa</name>
    <dbReference type="NCBI Taxonomy" id="46433"/>
    <lineage>
        <taxon>Eukaryota</taxon>
        <taxon>Sar</taxon>
        <taxon>Rhizaria</taxon>
        <taxon>Retaria</taxon>
        <taxon>Foraminifera</taxon>
        <taxon>Monothalamids</taxon>
        <taxon>Reticulomyxidae</taxon>
        <taxon>Reticulomyxa</taxon>
    </lineage>
</organism>
<protein>
    <submittedName>
        <fullName evidence="1">Uncharacterized protein</fullName>
    </submittedName>
</protein>
<comment type="caution">
    <text evidence="1">The sequence shown here is derived from an EMBL/GenBank/DDBJ whole genome shotgun (WGS) entry which is preliminary data.</text>
</comment>
<evidence type="ECO:0000313" key="2">
    <source>
        <dbReference type="Proteomes" id="UP000023152"/>
    </source>
</evidence>
<gene>
    <name evidence="1" type="ORF">RFI_40424</name>
</gene>
<dbReference type="Proteomes" id="UP000023152">
    <property type="component" value="Unassembled WGS sequence"/>
</dbReference>
<accession>X6L6W9</accession>
<name>X6L6W9_RETFI</name>
<evidence type="ECO:0000313" key="1">
    <source>
        <dbReference type="EMBL" id="ETN97107.1"/>
    </source>
</evidence>
<sequence length="135" mass="16307">SPWQLVLKLIKKRRVQSFCVKWEKLFDETKETLKDDIKSRTHDKVPINLITRYQEDFENRSLLYKAERIDEFTQICDERETLDTANDMERLVDKVAEQLISQDCKDDETIKKEWDDLFTNKLEKLKKNVMSFKTE</sequence>
<proteinExistence type="predicted"/>
<feature type="non-terminal residue" evidence="1">
    <location>
        <position position="1"/>
    </location>
</feature>
<reference evidence="1 2" key="1">
    <citation type="journal article" date="2013" name="Curr. Biol.">
        <title>The Genome of the Foraminiferan Reticulomyxa filosa.</title>
        <authorList>
            <person name="Glockner G."/>
            <person name="Hulsmann N."/>
            <person name="Schleicher M."/>
            <person name="Noegel A.A."/>
            <person name="Eichinger L."/>
            <person name="Gallinger C."/>
            <person name="Pawlowski J."/>
            <person name="Sierra R."/>
            <person name="Euteneuer U."/>
            <person name="Pillet L."/>
            <person name="Moustafa A."/>
            <person name="Platzer M."/>
            <person name="Groth M."/>
            <person name="Szafranski K."/>
            <person name="Schliwa M."/>
        </authorList>
    </citation>
    <scope>NUCLEOTIDE SEQUENCE [LARGE SCALE GENOMIC DNA]</scope>
</reference>
<dbReference type="AlphaFoldDB" id="X6L6W9"/>
<dbReference type="EMBL" id="ASPP01050774">
    <property type="protein sequence ID" value="ETN97107.1"/>
    <property type="molecule type" value="Genomic_DNA"/>
</dbReference>